<gene>
    <name evidence="3" type="ORF">ACFPUZ_04715</name>
</gene>
<feature type="domain" description="DUF1707" evidence="2">
    <location>
        <begin position="5"/>
        <end position="57"/>
    </location>
</feature>
<dbReference type="Proteomes" id="UP001596244">
    <property type="component" value="Unassembled WGS sequence"/>
</dbReference>
<keyword evidence="1" id="KW-0812">Transmembrane</keyword>
<feature type="transmembrane region" description="Helical" evidence="1">
    <location>
        <begin position="95"/>
        <end position="119"/>
    </location>
</feature>
<keyword evidence="1" id="KW-0472">Membrane</keyword>
<dbReference type="Pfam" id="PF08044">
    <property type="entry name" value="DUF1707"/>
    <property type="match status" value="1"/>
</dbReference>
<proteinExistence type="predicted"/>
<evidence type="ECO:0000313" key="3">
    <source>
        <dbReference type="EMBL" id="MFC6146104.1"/>
    </source>
</evidence>
<accession>A0ABW1Q9P3</accession>
<evidence type="ECO:0000259" key="2">
    <source>
        <dbReference type="Pfam" id="PF08044"/>
    </source>
</evidence>
<dbReference type="InterPro" id="IPR012551">
    <property type="entry name" value="DUF1707_SHOCT-like"/>
</dbReference>
<organism evidence="3 4">
    <name type="scientific">Corynebacterium nasicanis</name>
    <dbReference type="NCBI Taxonomy" id="1448267"/>
    <lineage>
        <taxon>Bacteria</taxon>
        <taxon>Bacillati</taxon>
        <taxon>Actinomycetota</taxon>
        <taxon>Actinomycetes</taxon>
        <taxon>Mycobacteriales</taxon>
        <taxon>Corynebacteriaceae</taxon>
        <taxon>Corynebacterium</taxon>
    </lineage>
</organism>
<dbReference type="RefSeq" id="WP_377000393.1">
    <property type="nucleotide sequence ID" value="NZ_JBHSQE010000003.1"/>
</dbReference>
<keyword evidence="4" id="KW-1185">Reference proteome</keyword>
<protein>
    <submittedName>
        <fullName evidence="3">DUF1707 domain-containing protein</fullName>
    </submittedName>
</protein>
<evidence type="ECO:0000313" key="4">
    <source>
        <dbReference type="Proteomes" id="UP001596244"/>
    </source>
</evidence>
<sequence>MDDNLRLSDLERLNAMSTLASHFTEGRLDDEEFDARSLAISEAKTRGDLQPLFADLPGQVGEALSEGKALVEKQDAEVELREVRSRGVQVEKWDAAIGSVTLALFFILMFVFNISWAWVVWPVMGAAVMIPRAIHGFSGADEKAYEELKKVEEEERKERLKRATRRMKELE</sequence>
<comment type="caution">
    <text evidence="3">The sequence shown here is derived from an EMBL/GenBank/DDBJ whole genome shotgun (WGS) entry which is preliminary data.</text>
</comment>
<name>A0ABW1Q9P3_9CORY</name>
<reference evidence="4" key="1">
    <citation type="journal article" date="2019" name="Int. J. Syst. Evol. Microbiol.">
        <title>The Global Catalogue of Microorganisms (GCM) 10K type strain sequencing project: providing services to taxonomists for standard genome sequencing and annotation.</title>
        <authorList>
            <consortium name="The Broad Institute Genomics Platform"/>
            <consortium name="The Broad Institute Genome Sequencing Center for Infectious Disease"/>
            <person name="Wu L."/>
            <person name="Ma J."/>
        </authorList>
    </citation>
    <scope>NUCLEOTIDE SEQUENCE [LARGE SCALE GENOMIC DNA]</scope>
    <source>
        <strain evidence="4">CCUG 51943</strain>
    </source>
</reference>
<evidence type="ECO:0000256" key="1">
    <source>
        <dbReference type="SAM" id="Phobius"/>
    </source>
</evidence>
<dbReference type="EMBL" id="JBHSQE010000003">
    <property type="protein sequence ID" value="MFC6146104.1"/>
    <property type="molecule type" value="Genomic_DNA"/>
</dbReference>
<keyword evidence="1" id="KW-1133">Transmembrane helix</keyword>